<organism evidence="2 3">
    <name type="scientific">Candidimonas humi</name>
    <dbReference type="NCBI Taxonomy" id="683355"/>
    <lineage>
        <taxon>Bacteria</taxon>
        <taxon>Pseudomonadati</taxon>
        <taxon>Pseudomonadota</taxon>
        <taxon>Betaproteobacteria</taxon>
        <taxon>Burkholderiales</taxon>
        <taxon>Alcaligenaceae</taxon>
        <taxon>Candidimonas</taxon>
    </lineage>
</organism>
<protein>
    <submittedName>
        <fullName evidence="2">Uncharacterized protein</fullName>
    </submittedName>
</protein>
<evidence type="ECO:0000313" key="2">
    <source>
        <dbReference type="EMBL" id="MFC4200458.1"/>
    </source>
</evidence>
<accession>A0ABV8NX75</accession>
<keyword evidence="3" id="KW-1185">Reference proteome</keyword>
<sequence>MGNLKIQKQLHRINAAYQQCMDEMQAHGMDTNAFVVLQIERFALTGLLLEQIGCLRAEIEALSQSNMNGIKPETSRAPHQHTAVLAR</sequence>
<feature type="region of interest" description="Disordered" evidence="1">
    <location>
        <begin position="68"/>
        <end position="87"/>
    </location>
</feature>
<name>A0ABV8NX75_9BURK</name>
<comment type="caution">
    <text evidence="2">The sequence shown here is derived from an EMBL/GenBank/DDBJ whole genome shotgun (WGS) entry which is preliminary data.</text>
</comment>
<gene>
    <name evidence="2" type="ORF">ACFOY1_05790</name>
</gene>
<proteinExistence type="predicted"/>
<dbReference type="Proteomes" id="UP001595848">
    <property type="component" value="Unassembled WGS sequence"/>
</dbReference>
<dbReference type="EMBL" id="JBHSBV010000002">
    <property type="protein sequence ID" value="MFC4200458.1"/>
    <property type="molecule type" value="Genomic_DNA"/>
</dbReference>
<dbReference type="RefSeq" id="WP_217964291.1">
    <property type="nucleotide sequence ID" value="NZ_JAHTBN010000003.1"/>
</dbReference>
<evidence type="ECO:0000256" key="1">
    <source>
        <dbReference type="SAM" id="MobiDB-lite"/>
    </source>
</evidence>
<evidence type="ECO:0000313" key="3">
    <source>
        <dbReference type="Proteomes" id="UP001595848"/>
    </source>
</evidence>
<reference evidence="3" key="1">
    <citation type="journal article" date="2019" name="Int. J. Syst. Evol. Microbiol.">
        <title>The Global Catalogue of Microorganisms (GCM) 10K type strain sequencing project: providing services to taxonomists for standard genome sequencing and annotation.</title>
        <authorList>
            <consortium name="The Broad Institute Genomics Platform"/>
            <consortium name="The Broad Institute Genome Sequencing Center for Infectious Disease"/>
            <person name="Wu L."/>
            <person name="Ma J."/>
        </authorList>
    </citation>
    <scope>NUCLEOTIDE SEQUENCE [LARGE SCALE GENOMIC DNA]</scope>
    <source>
        <strain evidence="3">LMG 24813</strain>
    </source>
</reference>